<gene>
    <name evidence="1" type="ORF">F0145_05695</name>
</gene>
<dbReference type="EMBL" id="VWSF01000003">
    <property type="protein sequence ID" value="KAA5548222.1"/>
    <property type="molecule type" value="Genomic_DNA"/>
</dbReference>
<accession>A0A5M6DPQ5</accession>
<reference evidence="1 2" key="1">
    <citation type="submission" date="2019-09" db="EMBL/GenBank/DDBJ databases">
        <title>Genome sequence and assembly of Adhaeribacter sp.</title>
        <authorList>
            <person name="Chhetri G."/>
        </authorList>
    </citation>
    <scope>NUCLEOTIDE SEQUENCE [LARGE SCALE GENOMIC DNA]</scope>
    <source>
        <strain evidence="1 2">DK36</strain>
    </source>
</reference>
<dbReference type="NCBIfam" id="TIGR04183">
    <property type="entry name" value="Por_Secre_tail"/>
    <property type="match status" value="1"/>
</dbReference>
<organism evidence="1 2">
    <name type="scientific">Adhaeribacter rhizoryzae</name>
    <dbReference type="NCBI Taxonomy" id="2607907"/>
    <lineage>
        <taxon>Bacteria</taxon>
        <taxon>Pseudomonadati</taxon>
        <taxon>Bacteroidota</taxon>
        <taxon>Cytophagia</taxon>
        <taxon>Cytophagales</taxon>
        <taxon>Hymenobacteraceae</taxon>
        <taxon>Adhaeribacter</taxon>
    </lineage>
</organism>
<keyword evidence="2" id="KW-1185">Reference proteome</keyword>
<dbReference type="AlphaFoldDB" id="A0A5M6DPQ5"/>
<dbReference type="Proteomes" id="UP000323426">
    <property type="component" value="Unassembled WGS sequence"/>
</dbReference>
<protein>
    <submittedName>
        <fullName evidence="1">T9SS type A sorting domain-containing protein</fullName>
    </submittedName>
</protein>
<dbReference type="RefSeq" id="WP_150087355.1">
    <property type="nucleotide sequence ID" value="NZ_VWSF01000003.1"/>
</dbReference>
<sequence length="601" mass="63215">MQVAIFSIELNFNVHFLKRKIMKKIINFIRIAQPKEIRGSHPLQRSFWLLVMLVLLAHVTVQGQHPYGFLDGNVLNNDGKLDWQNVFTGTGLPANSISTGLVRDDATGELIYTGGNTKDHIDIPSWQYKSGESSPKTNILEAGAIAIGGRIYFFGNRFAAEGSTNIGFWFLQGQVAPVAGKFTGQHVVGDILVVAEIANGGAVGNIAAYKWVGPNQGDVPSSGKTLQTLATVANTNLAAVVNANDETTPWPHQSKGVAANIMPAITFFEGFVDLGGLGQTNACFSSFIVETRASFSVTSVLEDFTANEFNVRPRVTVTPSSACGSASLTATVQGGLGPFTYVWSGPGIVSGQGTPTIIVNATGTYSVVVSGQSVGGGTCSNSGSSPAVFNPTPGKPQVNYIPPACDRNTFSIEVVPIGTSPIVAGNKYVVLDKNGASIGGISPATTALNPYTATAADVSAAKITFSNIPAGSGFQVHVVNSFGCPSSPFTCPVATATSIRAVQSVKAPENSEAINKTEMAAYPIPFTNETTIEFKSINGEDYVINLYDLSGNLIKQLKSGKAKAGEITQVRVDGKGMAESIYLVRKVSKSGVSTVKLLKSR</sequence>
<evidence type="ECO:0000313" key="1">
    <source>
        <dbReference type="EMBL" id="KAA5548222.1"/>
    </source>
</evidence>
<evidence type="ECO:0000313" key="2">
    <source>
        <dbReference type="Proteomes" id="UP000323426"/>
    </source>
</evidence>
<dbReference type="InterPro" id="IPR026444">
    <property type="entry name" value="Secre_tail"/>
</dbReference>
<name>A0A5M6DPQ5_9BACT</name>
<proteinExistence type="predicted"/>
<comment type="caution">
    <text evidence="1">The sequence shown here is derived from an EMBL/GenBank/DDBJ whole genome shotgun (WGS) entry which is preliminary data.</text>
</comment>